<evidence type="ECO:0000256" key="2">
    <source>
        <dbReference type="ARBA" id="ARBA00022481"/>
    </source>
</evidence>
<name>A0A6F8V8F1_9PROT</name>
<dbReference type="PANTHER" id="PTHR30093">
    <property type="entry name" value="GENERAL SECRETION PATHWAY PROTEIN G"/>
    <property type="match status" value="1"/>
</dbReference>
<evidence type="ECO:0000313" key="8">
    <source>
        <dbReference type="Proteomes" id="UP000502260"/>
    </source>
</evidence>
<dbReference type="PANTHER" id="PTHR30093:SF44">
    <property type="entry name" value="TYPE II SECRETION SYSTEM CORE PROTEIN G"/>
    <property type="match status" value="1"/>
</dbReference>
<evidence type="ECO:0000256" key="5">
    <source>
        <dbReference type="ARBA" id="ARBA00023136"/>
    </source>
</evidence>
<dbReference type="Pfam" id="PF07963">
    <property type="entry name" value="N_methyl"/>
    <property type="match status" value="1"/>
</dbReference>
<dbReference type="GO" id="GO:0016020">
    <property type="term" value="C:membrane"/>
    <property type="evidence" value="ECO:0007669"/>
    <property type="project" value="UniProtKB-SubCell"/>
</dbReference>
<dbReference type="InterPro" id="IPR012902">
    <property type="entry name" value="N_methyl_site"/>
</dbReference>
<gene>
    <name evidence="7" type="ORF">SKTS_02830</name>
</gene>
<keyword evidence="4 6" id="KW-1133">Transmembrane helix</keyword>
<keyword evidence="8" id="KW-1185">Reference proteome</keyword>
<keyword evidence="5 6" id="KW-0472">Membrane</keyword>
<accession>A0A6F8V8F1</accession>
<organism evidence="7 8">
    <name type="scientific">Sulfurimicrobium lacus</name>
    <dbReference type="NCBI Taxonomy" id="2715678"/>
    <lineage>
        <taxon>Bacteria</taxon>
        <taxon>Pseudomonadati</taxon>
        <taxon>Pseudomonadota</taxon>
        <taxon>Betaproteobacteria</taxon>
        <taxon>Nitrosomonadales</taxon>
        <taxon>Sulfuricellaceae</taxon>
        <taxon>Sulfurimicrobium</taxon>
    </lineage>
</organism>
<protein>
    <recommendedName>
        <fullName evidence="9">MSHA pilin protein MshA</fullName>
    </recommendedName>
</protein>
<sequence>MNKIQNGFTLIELVVVIVILGILAATALPKFVDLSSDAKTAAAAGIAGGISSAASINYAARKANPLKGVAYKSATACASAQIQTIMQSTLDTANYTYAAVGAQDCSAVASDGTVISCAVTPTTSGTAATATVICAQ</sequence>
<feature type="transmembrane region" description="Helical" evidence="6">
    <location>
        <begin position="7"/>
        <end position="28"/>
    </location>
</feature>
<comment type="subcellular location">
    <subcellularLocation>
        <location evidence="1">Membrane</location>
        <topology evidence="1">Single-pass membrane protein</topology>
    </subcellularLocation>
</comment>
<proteinExistence type="predicted"/>
<evidence type="ECO:0000256" key="6">
    <source>
        <dbReference type="SAM" id="Phobius"/>
    </source>
</evidence>
<evidence type="ECO:0000256" key="3">
    <source>
        <dbReference type="ARBA" id="ARBA00022692"/>
    </source>
</evidence>
<keyword evidence="2" id="KW-0488">Methylation</keyword>
<evidence type="ECO:0000313" key="7">
    <source>
        <dbReference type="EMBL" id="BCB25397.1"/>
    </source>
</evidence>
<dbReference type="RefSeq" id="WP_173059288.1">
    <property type="nucleotide sequence ID" value="NZ_AP022853.1"/>
</dbReference>
<dbReference type="SUPFAM" id="SSF54523">
    <property type="entry name" value="Pili subunits"/>
    <property type="match status" value="1"/>
</dbReference>
<evidence type="ECO:0008006" key="9">
    <source>
        <dbReference type="Google" id="ProtNLM"/>
    </source>
</evidence>
<evidence type="ECO:0000256" key="4">
    <source>
        <dbReference type="ARBA" id="ARBA00022989"/>
    </source>
</evidence>
<reference evidence="8" key="1">
    <citation type="submission" date="2020-03" db="EMBL/GenBank/DDBJ databases">
        <title>Complete genome sequence of sulfur-oxidizing bacterium skT11.</title>
        <authorList>
            <person name="Kanda M."/>
            <person name="Kojima H."/>
            <person name="Fukui M."/>
        </authorList>
    </citation>
    <scope>NUCLEOTIDE SEQUENCE [LARGE SCALE GENOMIC DNA]</scope>
    <source>
        <strain evidence="8">skT11</strain>
    </source>
</reference>
<dbReference type="EMBL" id="AP022853">
    <property type="protein sequence ID" value="BCB25397.1"/>
    <property type="molecule type" value="Genomic_DNA"/>
</dbReference>
<dbReference type="AlphaFoldDB" id="A0A6F8V8F1"/>
<dbReference type="Proteomes" id="UP000502260">
    <property type="component" value="Chromosome"/>
</dbReference>
<dbReference type="Gene3D" id="3.30.700.10">
    <property type="entry name" value="Glycoprotein, Type 4 Pilin"/>
    <property type="match status" value="1"/>
</dbReference>
<dbReference type="KEGG" id="slac:SKTS_02830"/>
<evidence type="ECO:0000256" key="1">
    <source>
        <dbReference type="ARBA" id="ARBA00004167"/>
    </source>
</evidence>
<dbReference type="InterPro" id="IPR045584">
    <property type="entry name" value="Pilin-like"/>
</dbReference>
<dbReference type="NCBIfam" id="TIGR02532">
    <property type="entry name" value="IV_pilin_GFxxxE"/>
    <property type="match status" value="1"/>
</dbReference>
<keyword evidence="3 6" id="KW-0812">Transmembrane</keyword>
<feature type="transmembrane region" description="Helical" evidence="6">
    <location>
        <begin position="40"/>
        <end position="60"/>
    </location>
</feature>